<dbReference type="EC" id="3.4.21.66" evidence="7"/>
<feature type="active site" description="Charge relay system" evidence="5">
    <location>
        <position position="237"/>
    </location>
</feature>
<organism evidence="7 8">
    <name type="scientific">Prosthecobacter dejongeii</name>
    <dbReference type="NCBI Taxonomy" id="48465"/>
    <lineage>
        <taxon>Bacteria</taxon>
        <taxon>Pseudomonadati</taxon>
        <taxon>Verrucomicrobiota</taxon>
        <taxon>Verrucomicrobiia</taxon>
        <taxon>Verrucomicrobiales</taxon>
        <taxon>Verrucomicrobiaceae</taxon>
        <taxon>Prosthecobacter</taxon>
    </lineage>
</organism>
<feature type="active site" description="Charge relay system" evidence="5">
    <location>
        <position position="388"/>
    </location>
</feature>
<dbReference type="Pfam" id="PF00082">
    <property type="entry name" value="Peptidase_S8"/>
    <property type="match status" value="1"/>
</dbReference>
<dbReference type="GO" id="GO:0006508">
    <property type="term" value="P:proteolysis"/>
    <property type="evidence" value="ECO:0007669"/>
    <property type="project" value="UniProtKB-KW"/>
</dbReference>
<name>A0A7W8DSJ8_9BACT</name>
<evidence type="ECO:0000256" key="4">
    <source>
        <dbReference type="ARBA" id="ARBA00022825"/>
    </source>
</evidence>
<keyword evidence="8" id="KW-1185">Reference proteome</keyword>
<keyword evidence="3 5" id="KW-0378">Hydrolase</keyword>
<evidence type="ECO:0000256" key="3">
    <source>
        <dbReference type="ARBA" id="ARBA00022801"/>
    </source>
</evidence>
<dbReference type="InterPro" id="IPR015500">
    <property type="entry name" value="Peptidase_S8_subtilisin-rel"/>
</dbReference>
<comment type="caution">
    <text evidence="7">The sequence shown here is derived from an EMBL/GenBank/DDBJ whole genome shotgun (WGS) entry which is preliminary data.</text>
</comment>
<evidence type="ECO:0000256" key="1">
    <source>
        <dbReference type="ARBA" id="ARBA00011073"/>
    </source>
</evidence>
<accession>A0A7W8DSJ8</accession>
<dbReference type="PRINTS" id="PR00723">
    <property type="entry name" value="SUBTILISIN"/>
</dbReference>
<dbReference type="AlphaFoldDB" id="A0A7W8DSJ8"/>
<keyword evidence="2 5" id="KW-0645">Protease</keyword>
<gene>
    <name evidence="7" type="ORF">HNQ64_004684</name>
</gene>
<dbReference type="PROSITE" id="PS00136">
    <property type="entry name" value="SUBTILASE_ASP"/>
    <property type="match status" value="1"/>
</dbReference>
<feature type="domain" description="Peptidase S8/S53" evidence="6">
    <location>
        <begin position="199"/>
        <end position="419"/>
    </location>
</feature>
<dbReference type="GO" id="GO:0004252">
    <property type="term" value="F:serine-type endopeptidase activity"/>
    <property type="evidence" value="ECO:0007669"/>
    <property type="project" value="UniProtKB-UniRule"/>
</dbReference>
<dbReference type="InterPro" id="IPR036852">
    <property type="entry name" value="Peptidase_S8/S53_dom_sf"/>
</dbReference>
<proteinExistence type="inferred from homology"/>
<evidence type="ECO:0000256" key="2">
    <source>
        <dbReference type="ARBA" id="ARBA00022670"/>
    </source>
</evidence>
<feature type="active site" description="Charge relay system" evidence="5">
    <location>
        <position position="208"/>
    </location>
</feature>
<dbReference type="Gene3D" id="3.40.50.200">
    <property type="entry name" value="Peptidase S8/S53 domain"/>
    <property type="match status" value="1"/>
</dbReference>
<dbReference type="PROSITE" id="PS51892">
    <property type="entry name" value="SUBTILASE"/>
    <property type="match status" value="1"/>
</dbReference>
<dbReference type="InterPro" id="IPR000209">
    <property type="entry name" value="Peptidase_S8/S53_dom"/>
</dbReference>
<dbReference type="Proteomes" id="UP000534294">
    <property type="component" value="Unassembled WGS sequence"/>
</dbReference>
<reference evidence="7 8" key="1">
    <citation type="submission" date="2020-08" db="EMBL/GenBank/DDBJ databases">
        <title>Genomic Encyclopedia of Type Strains, Phase IV (KMG-IV): sequencing the most valuable type-strain genomes for metagenomic binning, comparative biology and taxonomic classification.</title>
        <authorList>
            <person name="Goeker M."/>
        </authorList>
    </citation>
    <scope>NUCLEOTIDE SEQUENCE [LARGE SCALE GENOMIC DNA]</scope>
    <source>
        <strain evidence="7 8">DSM 12251</strain>
    </source>
</reference>
<dbReference type="SUPFAM" id="SSF52743">
    <property type="entry name" value="Subtilisin-like"/>
    <property type="match status" value="1"/>
</dbReference>
<protein>
    <submittedName>
        <fullName evidence="7">Thermitase</fullName>
        <ecNumber evidence="7">3.4.21.66</ecNumber>
    </submittedName>
</protein>
<dbReference type="InterPro" id="IPR023827">
    <property type="entry name" value="Peptidase_S8_Asp-AS"/>
</dbReference>
<comment type="similarity">
    <text evidence="1 5">Belongs to the peptidase S8 family.</text>
</comment>
<dbReference type="PANTHER" id="PTHR43806:SF11">
    <property type="entry name" value="CEREVISIN-RELATED"/>
    <property type="match status" value="1"/>
</dbReference>
<keyword evidence="4 5" id="KW-0720">Serine protease</keyword>
<sequence>MNVWLKSLLSLSILVCVLSFGTLGWLAVKTTEGPSARSAKKLPDWERTLPPSLLKSLDVDARLEQTATMALHTLDELAERLRKLSSAPGVKPNELVLTFKSPEALKAFRERAAREGFQILHDDPRLLSARVKYTDPLTMARELRQNAEDLQNIGLNYLAWVPGLPDASQVDSANAGGATPFGNSGLNAIGAMGDRSAWGAGTKVAVLDTGVTQHPSLQDSRVTHIDLVKDGLEPNGHGTAMASLIAGTDARDGGVAPASDLLDIRVADTRGESNTALVAEGIMRAVDEGARLINISLGTTGDSDVLRRAVEYALANDVIVVAAAGNEQQTSLAYPAGYEGVISVAAVDANGNQAYFSNSGETLTISAPGVGIVSAYSGNRMVVSSGTSQATALTSGVISALLSWGYPVQGMAKTLTANAQPTGAPKSQVGAGIIQMVQP</sequence>
<evidence type="ECO:0000313" key="8">
    <source>
        <dbReference type="Proteomes" id="UP000534294"/>
    </source>
</evidence>
<dbReference type="RefSeq" id="WP_184212939.1">
    <property type="nucleotide sequence ID" value="NZ_JACHIF010000013.1"/>
</dbReference>
<dbReference type="InterPro" id="IPR050131">
    <property type="entry name" value="Peptidase_S8_subtilisin-like"/>
</dbReference>
<evidence type="ECO:0000313" key="7">
    <source>
        <dbReference type="EMBL" id="MBB5040400.1"/>
    </source>
</evidence>
<evidence type="ECO:0000259" key="6">
    <source>
        <dbReference type="Pfam" id="PF00082"/>
    </source>
</evidence>
<dbReference type="EMBL" id="JACHIF010000013">
    <property type="protein sequence ID" value="MBB5040400.1"/>
    <property type="molecule type" value="Genomic_DNA"/>
</dbReference>
<dbReference type="PANTHER" id="PTHR43806">
    <property type="entry name" value="PEPTIDASE S8"/>
    <property type="match status" value="1"/>
</dbReference>
<evidence type="ECO:0000256" key="5">
    <source>
        <dbReference type="PROSITE-ProRule" id="PRU01240"/>
    </source>
</evidence>